<name>A0A5C6AXJ8_9BACT</name>
<proteinExistence type="predicted"/>
<accession>A0A5C6AXJ8</accession>
<keyword evidence="2" id="KW-0804">Transcription</keyword>
<evidence type="ECO:0000256" key="1">
    <source>
        <dbReference type="ARBA" id="ARBA00023015"/>
    </source>
</evidence>
<evidence type="ECO:0000313" key="4">
    <source>
        <dbReference type="EMBL" id="TWU02854.1"/>
    </source>
</evidence>
<keyword evidence="5" id="KW-1185">Reference proteome</keyword>
<gene>
    <name evidence="4" type="ORF">Pla52n_39140</name>
</gene>
<evidence type="ECO:0000256" key="2">
    <source>
        <dbReference type="ARBA" id="ARBA00023163"/>
    </source>
</evidence>
<keyword evidence="1" id="KW-0805">Transcription regulation</keyword>
<dbReference type="RefSeq" id="WP_146521103.1">
    <property type="nucleotide sequence ID" value="NZ_CP151726.1"/>
</dbReference>
<feature type="region of interest" description="Disordered" evidence="3">
    <location>
        <begin position="26"/>
        <end position="67"/>
    </location>
</feature>
<comment type="caution">
    <text evidence="4">The sequence shown here is derived from an EMBL/GenBank/DDBJ whole genome shotgun (WGS) entry which is preliminary data.</text>
</comment>
<organism evidence="4 5">
    <name type="scientific">Stieleria varia</name>
    <dbReference type="NCBI Taxonomy" id="2528005"/>
    <lineage>
        <taxon>Bacteria</taxon>
        <taxon>Pseudomonadati</taxon>
        <taxon>Planctomycetota</taxon>
        <taxon>Planctomycetia</taxon>
        <taxon>Pirellulales</taxon>
        <taxon>Pirellulaceae</taxon>
        <taxon>Stieleria</taxon>
    </lineage>
</organism>
<evidence type="ECO:0000313" key="5">
    <source>
        <dbReference type="Proteomes" id="UP000320176"/>
    </source>
</evidence>
<sequence length="67" mass="7506">MEQHELIRRMVLVDGLSQRDVARRLGHSRNSVAKALQSAAPEGYSRDAARKRPKLDPFVPQGRGEPV</sequence>
<dbReference type="Proteomes" id="UP000320176">
    <property type="component" value="Unassembled WGS sequence"/>
</dbReference>
<dbReference type="Gene3D" id="1.10.10.2690">
    <property type="match status" value="1"/>
</dbReference>
<dbReference type="OrthoDB" id="2065409at2"/>
<dbReference type="EMBL" id="SJPN01000004">
    <property type="protein sequence ID" value="TWU02854.1"/>
    <property type="molecule type" value="Genomic_DNA"/>
</dbReference>
<protein>
    <submittedName>
        <fullName evidence="4">Uncharacterized protein</fullName>
    </submittedName>
</protein>
<dbReference type="InterPro" id="IPR053721">
    <property type="entry name" value="Fimbrial_Adhesin_Reg"/>
</dbReference>
<evidence type="ECO:0000256" key="3">
    <source>
        <dbReference type="SAM" id="MobiDB-lite"/>
    </source>
</evidence>
<dbReference type="AlphaFoldDB" id="A0A5C6AXJ8"/>
<reference evidence="4 5" key="1">
    <citation type="submission" date="2019-02" db="EMBL/GenBank/DDBJ databases">
        <title>Deep-cultivation of Planctomycetes and their phenomic and genomic characterization uncovers novel biology.</title>
        <authorList>
            <person name="Wiegand S."/>
            <person name="Jogler M."/>
            <person name="Boedeker C."/>
            <person name="Pinto D."/>
            <person name="Vollmers J."/>
            <person name="Rivas-Marin E."/>
            <person name="Kohn T."/>
            <person name="Peeters S.H."/>
            <person name="Heuer A."/>
            <person name="Rast P."/>
            <person name="Oberbeckmann S."/>
            <person name="Bunk B."/>
            <person name="Jeske O."/>
            <person name="Meyerdierks A."/>
            <person name="Storesund J.E."/>
            <person name="Kallscheuer N."/>
            <person name="Luecker S."/>
            <person name="Lage O.M."/>
            <person name="Pohl T."/>
            <person name="Merkel B.J."/>
            <person name="Hornburger P."/>
            <person name="Mueller R.-W."/>
            <person name="Bruemmer F."/>
            <person name="Labrenz M."/>
            <person name="Spormann A.M."/>
            <person name="Op Den Camp H."/>
            <person name="Overmann J."/>
            <person name="Amann R."/>
            <person name="Jetten M.S.M."/>
            <person name="Mascher T."/>
            <person name="Medema M.H."/>
            <person name="Devos D.P."/>
            <person name="Kaster A.-K."/>
            <person name="Ovreas L."/>
            <person name="Rohde M."/>
            <person name="Galperin M.Y."/>
            <person name="Jogler C."/>
        </authorList>
    </citation>
    <scope>NUCLEOTIDE SEQUENCE [LARGE SCALE GENOMIC DNA]</scope>
    <source>
        <strain evidence="4 5">Pla52n</strain>
    </source>
</reference>